<dbReference type="InterPro" id="IPR004342">
    <property type="entry name" value="EXS_C"/>
</dbReference>
<comment type="similarity">
    <text evidence="2">Belongs to the SYG1 (TC 2.A.94) family.</text>
</comment>
<dbReference type="PROSITE" id="PS51380">
    <property type="entry name" value="EXS"/>
    <property type="match status" value="1"/>
</dbReference>
<dbReference type="CDD" id="cd14475">
    <property type="entry name" value="SPX_SYG1_like"/>
    <property type="match status" value="1"/>
</dbReference>
<feature type="transmembrane region" description="Helical" evidence="7">
    <location>
        <begin position="439"/>
        <end position="459"/>
    </location>
</feature>
<dbReference type="GO" id="GO:0006817">
    <property type="term" value="P:phosphate ion transport"/>
    <property type="evidence" value="ECO:0007669"/>
    <property type="project" value="TreeGrafter"/>
</dbReference>
<dbReference type="PROSITE" id="PS51382">
    <property type="entry name" value="SPX"/>
    <property type="match status" value="1"/>
</dbReference>
<keyword evidence="11" id="KW-1185">Reference proteome</keyword>
<evidence type="ECO:0000313" key="10">
    <source>
        <dbReference type="EMBL" id="KAF0521642.1"/>
    </source>
</evidence>
<evidence type="ECO:0000259" key="8">
    <source>
        <dbReference type="PROSITE" id="PS51380"/>
    </source>
</evidence>
<evidence type="ECO:0000256" key="5">
    <source>
        <dbReference type="ARBA" id="ARBA00023136"/>
    </source>
</evidence>
<feature type="region of interest" description="Disordered" evidence="6">
    <location>
        <begin position="710"/>
        <end position="783"/>
    </location>
</feature>
<keyword evidence="4 7" id="KW-1133">Transmembrane helix</keyword>
<dbReference type="GO" id="GO:0005794">
    <property type="term" value="C:Golgi apparatus"/>
    <property type="evidence" value="ECO:0007669"/>
    <property type="project" value="TreeGrafter"/>
</dbReference>
<feature type="transmembrane region" description="Helical" evidence="7">
    <location>
        <begin position="635"/>
        <end position="656"/>
    </location>
</feature>
<feature type="transmembrane region" description="Helical" evidence="7">
    <location>
        <begin position="329"/>
        <end position="351"/>
    </location>
</feature>
<gene>
    <name evidence="10" type="ORF">F8M41_015724</name>
</gene>
<dbReference type="GO" id="GO:0000822">
    <property type="term" value="F:inositol hexakisphosphate binding"/>
    <property type="evidence" value="ECO:0007669"/>
    <property type="project" value="TreeGrafter"/>
</dbReference>
<comment type="caution">
    <text evidence="10">The sequence shown here is derived from an EMBL/GenBank/DDBJ whole genome shotgun (WGS) entry which is preliminary data.</text>
</comment>
<accession>A0A8H4EN51</accession>
<evidence type="ECO:0000256" key="7">
    <source>
        <dbReference type="SAM" id="Phobius"/>
    </source>
</evidence>
<evidence type="ECO:0000256" key="1">
    <source>
        <dbReference type="ARBA" id="ARBA00004141"/>
    </source>
</evidence>
<evidence type="ECO:0000313" key="11">
    <source>
        <dbReference type="Proteomes" id="UP000439903"/>
    </source>
</evidence>
<dbReference type="AlphaFoldDB" id="A0A8H4EN51"/>
<dbReference type="Pfam" id="PF03105">
    <property type="entry name" value="SPX"/>
    <property type="match status" value="2"/>
</dbReference>
<evidence type="ECO:0000256" key="6">
    <source>
        <dbReference type="SAM" id="MobiDB-lite"/>
    </source>
</evidence>
<keyword evidence="5 7" id="KW-0472">Membrane</keyword>
<feature type="domain" description="SPX" evidence="9">
    <location>
        <begin position="1"/>
        <end position="279"/>
    </location>
</feature>
<feature type="transmembrane region" description="Helical" evidence="7">
    <location>
        <begin position="559"/>
        <end position="579"/>
    </location>
</feature>
<feature type="transmembrane region" description="Helical" evidence="7">
    <location>
        <begin position="466"/>
        <end position="484"/>
    </location>
</feature>
<feature type="compositionally biased region" description="Basic and acidic residues" evidence="6">
    <location>
        <begin position="730"/>
        <end position="743"/>
    </location>
</feature>
<dbReference type="GO" id="GO:0016036">
    <property type="term" value="P:cellular response to phosphate starvation"/>
    <property type="evidence" value="ECO:0007669"/>
    <property type="project" value="TreeGrafter"/>
</dbReference>
<evidence type="ECO:0000259" key="9">
    <source>
        <dbReference type="PROSITE" id="PS51382"/>
    </source>
</evidence>
<sequence length="821" mass="97142">MKFGKLLQTETVPEWKKKYIDYKNLKVKLEKIQQAQYVDLHSPIPTTYFSNVCESPIAEHDNFQHFPFFDENQSKLQNEKIEPIKITHSEPLKPPSIPLKIKINSFRRTHSMLTKVPSRSRSRSYQRAPIISIDTIKNQLHPDEIEFFEALDIELKKINEFYEEKELDAKGRFTKIDQAYEELMTLKRVKQPNPSRSDWTSKLFKERDNNGSNSPINESSLVAINYKDARKKMKKAVCEFYRGTEMLKNYRNLNYAGFKKILEKFDMVTRLNGSDIYMPKINQSNFIKSKKLDTLMRETEYIYSKLFGGNSRSHAMKKLKTPNRRHKTYYLPTIRSGIYIGLAALSLYHTLKIIMPSTNGFQIQLYAGLILPVILSLLIGILMYIWTIRHINYKFIFEFNPRDNLDFRQYIEIPSLMLMAVCFVMYADAYNLFEVPHPYYPLILVLVMLAILFCPFRIFYYSARRWFVYSLARMIISPFIGIEFRDFILADHFNSLSYSLVALQLLPCFASPSICTLPTSITPLAPILGSFGPFMRFAQCIRRYYDTNTELHLRNAGKYASVIISVYMIFYWKYTVVYYTNDYNKILISKIIYIITQLIATIYTNIWDLKQDWGLFQLDSSNFLLRDELAYKYNWVYYIAICNNIILRFSWILYFITDNFWIKFFMAFGEILRRWQWDIFRIENEHLTNCESGHAIKDIHLPIIFEPSITSSPSTEKKQPSKKSPTRMNTKRDFEPKPNKDEDAYSQNDDDYDDDVDDDNDDDFDENNDDCEKNGHLNDVIKDNLDYKRKQEEGKKFDEFDNIESHRKLSKIIEHVEISID</sequence>
<dbReference type="Pfam" id="PF03124">
    <property type="entry name" value="EXS"/>
    <property type="match status" value="1"/>
</dbReference>
<feature type="compositionally biased region" description="Basic and acidic residues" evidence="6">
    <location>
        <begin position="770"/>
        <end position="783"/>
    </location>
</feature>
<name>A0A8H4EN51_GIGMA</name>
<dbReference type="Proteomes" id="UP000439903">
    <property type="component" value="Unassembled WGS sequence"/>
</dbReference>
<feature type="compositionally biased region" description="Acidic residues" evidence="6">
    <location>
        <begin position="748"/>
        <end position="769"/>
    </location>
</feature>
<dbReference type="EMBL" id="WTPW01000333">
    <property type="protein sequence ID" value="KAF0521642.1"/>
    <property type="molecule type" value="Genomic_DNA"/>
</dbReference>
<comment type="subcellular location">
    <subcellularLocation>
        <location evidence="1">Membrane</location>
        <topology evidence="1">Multi-pass membrane protein</topology>
    </subcellularLocation>
</comment>
<evidence type="ECO:0000256" key="3">
    <source>
        <dbReference type="ARBA" id="ARBA00022692"/>
    </source>
</evidence>
<evidence type="ECO:0000256" key="2">
    <source>
        <dbReference type="ARBA" id="ARBA00009665"/>
    </source>
</evidence>
<dbReference type="InterPro" id="IPR004331">
    <property type="entry name" value="SPX_dom"/>
</dbReference>
<evidence type="ECO:0000256" key="4">
    <source>
        <dbReference type="ARBA" id="ARBA00022989"/>
    </source>
</evidence>
<protein>
    <submittedName>
        <fullName evidence="10">Signal transduction-related protein</fullName>
    </submittedName>
</protein>
<dbReference type="OrthoDB" id="9970435at2759"/>
<dbReference type="GO" id="GO:0005886">
    <property type="term" value="C:plasma membrane"/>
    <property type="evidence" value="ECO:0007669"/>
    <property type="project" value="TreeGrafter"/>
</dbReference>
<dbReference type="PANTHER" id="PTHR10783">
    <property type="entry name" value="XENOTROPIC AND POLYTROPIC RETROVIRUS RECEPTOR 1-RELATED"/>
    <property type="match status" value="1"/>
</dbReference>
<feature type="domain" description="EXS" evidence="8">
    <location>
        <begin position="516"/>
        <end position="713"/>
    </location>
</feature>
<feature type="transmembrane region" description="Helical" evidence="7">
    <location>
        <begin position="363"/>
        <end position="386"/>
    </location>
</feature>
<feature type="transmembrane region" description="Helical" evidence="7">
    <location>
        <begin position="591"/>
        <end position="607"/>
    </location>
</feature>
<proteinExistence type="inferred from homology"/>
<dbReference type="PANTHER" id="PTHR10783:SF103">
    <property type="entry name" value="SOLUTE CARRIER FAMILY 53 MEMBER 1"/>
    <property type="match status" value="1"/>
</dbReference>
<keyword evidence="3 7" id="KW-0812">Transmembrane</keyword>
<organism evidence="10 11">
    <name type="scientific">Gigaspora margarita</name>
    <dbReference type="NCBI Taxonomy" id="4874"/>
    <lineage>
        <taxon>Eukaryota</taxon>
        <taxon>Fungi</taxon>
        <taxon>Fungi incertae sedis</taxon>
        <taxon>Mucoromycota</taxon>
        <taxon>Glomeromycotina</taxon>
        <taxon>Glomeromycetes</taxon>
        <taxon>Diversisporales</taxon>
        <taxon>Gigasporaceae</taxon>
        <taxon>Gigaspora</taxon>
    </lineage>
</organism>
<feature type="transmembrane region" description="Helical" evidence="7">
    <location>
        <begin position="407"/>
        <end position="427"/>
    </location>
</feature>
<reference evidence="10 11" key="1">
    <citation type="journal article" date="2019" name="Environ. Microbiol.">
        <title>At the nexus of three kingdoms: the genome of the mycorrhizal fungus Gigaspora margarita provides insights into plant, endobacterial and fungal interactions.</title>
        <authorList>
            <person name="Venice F."/>
            <person name="Ghignone S."/>
            <person name="Salvioli di Fossalunga A."/>
            <person name="Amselem J."/>
            <person name="Novero M."/>
            <person name="Xianan X."/>
            <person name="Sedzielewska Toro K."/>
            <person name="Morin E."/>
            <person name="Lipzen A."/>
            <person name="Grigoriev I.V."/>
            <person name="Henrissat B."/>
            <person name="Martin F.M."/>
            <person name="Bonfante P."/>
        </authorList>
    </citation>
    <scope>NUCLEOTIDE SEQUENCE [LARGE SCALE GENOMIC DNA]</scope>
    <source>
        <strain evidence="10 11">BEG34</strain>
    </source>
</reference>